<dbReference type="RefSeq" id="WP_008227531.1">
    <property type="nucleotide sequence ID" value="NZ_CAIY01000060.1"/>
</dbReference>
<dbReference type="NCBIfam" id="NF045598">
    <property type="entry name" value="asr1405_asl0597"/>
    <property type="match status" value="1"/>
</dbReference>
<dbReference type="STRING" id="1165094.RINTHH_16350"/>
<dbReference type="EMBL" id="CAIY01000060">
    <property type="protein sequence ID" value="CCH67790.1"/>
    <property type="molecule type" value="Genomic_DNA"/>
</dbReference>
<gene>
    <name evidence="1" type="ORF">RINTHH_16350</name>
</gene>
<keyword evidence="2" id="KW-1185">Reference proteome</keyword>
<dbReference type="InterPro" id="IPR054637">
    <property type="entry name" value="Asr1405_Asl0597-like"/>
</dbReference>
<proteinExistence type="predicted"/>
<name>M1X316_9NOST</name>
<comment type="caution">
    <text evidence="1">The sequence shown here is derived from an EMBL/GenBank/DDBJ whole genome shotgun (WGS) entry which is preliminary data.</text>
</comment>
<reference evidence="2" key="2">
    <citation type="submission" date="2016-01" db="EMBL/GenBank/DDBJ databases">
        <title>Diatom-associated endosymboitic cyanobacterium lacks core nitrogen metabolism enzymes.</title>
        <authorList>
            <person name="Hilton J.A."/>
            <person name="Foster R.A."/>
            <person name="Tripp H.J."/>
            <person name="Carter B.J."/>
            <person name="Zehr J.P."/>
            <person name="Villareal T.A."/>
        </authorList>
    </citation>
    <scope>NUCLEOTIDE SEQUENCE [LARGE SCALE GENOMIC DNA]</scope>
    <source>
        <strain evidence="2">HH01</strain>
    </source>
</reference>
<dbReference type="Proteomes" id="UP000053051">
    <property type="component" value="Unassembled WGS sequence"/>
</dbReference>
<dbReference type="AlphaFoldDB" id="M1X316"/>
<reference evidence="1 2" key="1">
    <citation type="submission" date="2012-05" db="EMBL/GenBank/DDBJ databases">
        <authorList>
            <person name="Hilton J."/>
        </authorList>
    </citation>
    <scope>NUCLEOTIDE SEQUENCE [LARGE SCALE GENOMIC DNA]</scope>
    <source>
        <strain evidence="1 2">HH01</strain>
    </source>
</reference>
<sequence length="81" mass="9462">MLKFHDLEIPGVQVVDIPINDRWQVYYRLQELQIQCWSPPDGSLKVDIRNDVDAILVCSAVMHITATRQALVEWLDQCWQP</sequence>
<organism evidence="1 2">
    <name type="scientific">Richelia intracellularis HH01</name>
    <dbReference type="NCBI Taxonomy" id="1165094"/>
    <lineage>
        <taxon>Bacteria</taxon>
        <taxon>Bacillati</taxon>
        <taxon>Cyanobacteriota</taxon>
        <taxon>Cyanophyceae</taxon>
        <taxon>Nostocales</taxon>
        <taxon>Nostocaceae</taxon>
        <taxon>Richelia</taxon>
    </lineage>
</organism>
<evidence type="ECO:0000313" key="1">
    <source>
        <dbReference type="EMBL" id="CCH67790.1"/>
    </source>
</evidence>
<protein>
    <submittedName>
        <fullName evidence="1">Uncharacterized protein</fullName>
    </submittedName>
</protein>
<accession>M1X316</accession>
<evidence type="ECO:0000313" key="2">
    <source>
        <dbReference type="Proteomes" id="UP000053051"/>
    </source>
</evidence>
<dbReference type="OrthoDB" id="515027at2"/>